<dbReference type="InterPro" id="IPR013665">
    <property type="entry name" value="Sfi1_dom"/>
</dbReference>
<dbReference type="EMBL" id="MU404351">
    <property type="protein sequence ID" value="KAI1617081.1"/>
    <property type="molecule type" value="Genomic_DNA"/>
</dbReference>
<feature type="domain" description="Sfi1 spindle body" evidence="2">
    <location>
        <begin position="210"/>
        <end position="349"/>
    </location>
</feature>
<dbReference type="Proteomes" id="UP001203852">
    <property type="component" value="Unassembled WGS sequence"/>
</dbReference>
<keyword evidence="4" id="KW-1185">Reference proteome</keyword>
<sequence length="590" mass="69223">MTPEEQTRFVSDIQRFSHEDIDRLYRVLLNLEQDQLDLTSANVNHAYLTAYWEEKRQLADTNEPCIKWLLDLLDTDPDIPLNEKFLDVLQEANIVLTTDGTTTDGGVARSEASIESVDENDPLWQQAVALDNRKLASQALELWRAKVQAKVEVEQKAYEDYEDPQMNALADLVYNRNLARKALTHWVNTYRNIKDQERLADEFRAQKDAANALKHWTLAARESLFTRVRSERLAQKAMDAWREKTRDITEMEAVADDFRNRQAVRNTLGKMGAKREQIKQAEQQAVLVYEGNLARRVLNRWLAQMEQQRFDERKADAAADYFALKHALNKWRAKARTKKEEEQVVQAREHMLTFKYGRRWREIVRRRKYALYDAAYKRMRKVVKMNIARAALNIWRQKTAQIRAMRMAADEFRARKDAENAQRMAHGAIVTMYNRTQQIQQANQQADDFYNRNLIDRLQIFGSNWLYPTRQILENQERADEYRATRAASYAVSVLRSWRNMAFRARRLEEDADVVYQRNERKRAWGFLQRWRRAVPKQDEDEEGREEHLVPATPAARRSQLLASTTPAYTPAAGLFGTDGRVVEETEDDE</sequence>
<protein>
    <submittedName>
        <fullName evidence="3">Sfi1 spindle body protein-domain-containing protein</fullName>
    </submittedName>
</protein>
<dbReference type="AlphaFoldDB" id="A0AAN6E2Q5"/>
<evidence type="ECO:0000256" key="1">
    <source>
        <dbReference type="SAM" id="MobiDB-lite"/>
    </source>
</evidence>
<comment type="caution">
    <text evidence="3">The sequence shown here is derived from an EMBL/GenBank/DDBJ whole genome shotgun (WGS) entry which is preliminary data.</text>
</comment>
<feature type="region of interest" description="Disordered" evidence="1">
    <location>
        <begin position="536"/>
        <end position="590"/>
    </location>
</feature>
<evidence type="ECO:0000313" key="3">
    <source>
        <dbReference type="EMBL" id="KAI1617081.1"/>
    </source>
</evidence>
<evidence type="ECO:0000259" key="2">
    <source>
        <dbReference type="Pfam" id="PF08457"/>
    </source>
</evidence>
<evidence type="ECO:0000313" key="4">
    <source>
        <dbReference type="Proteomes" id="UP001203852"/>
    </source>
</evidence>
<proteinExistence type="predicted"/>
<accession>A0AAN6E2Q5</accession>
<feature type="domain" description="Sfi1 spindle body" evidence="2">
    <location>
        <begin position="357"/>
        <end position="532"/>
    </location>
</feature>
<name>A0AAN6E2Q5_9EURO</name>
<gene>
    <name evidence="3" type="ORF">EDD36DRAFT_430587</name>
</gene>
<dbReference type="Pfam" id="PF08457">
    <property type="entry name" value="Sfi1"/>
    <property type="match status" value="2"/>
</dbReference>
<reference evidence="3" key="1">
    <citation type="journal article" date="2022" name="bioRxiv">
        <title>Deciphering the potential niche of two novel black yeast fungi from a biological soil crust based on their genomes, phenotypes, and melanin regulation.</title>
        <authorList>
            <consortium name="DOE Joint Genome Institute"/>
            <person name="Carr E.C."/>
            <person name="Barton Q."/>
            <person name="Grambo S."/>
            <person name="Sullivan M."/>
            <person name="Renfro C.M."/>
            <person name="Kuo A."/>
            <person name="Pangilinan J."/>
            <person name="Lipzen A."/>
            <person name="Keymanesh K."/>
            <person name="Savage E."/>
            <person name="Barry K."/>
            <person name="Grigoriev I.V."/>
            <person name="Riekhof W.R."/>
            <person name="Harris S.S."/>
        </authorList>
    </citation>
    <scope>NUCLEOTIDE SEQUENCE</scope>
    <source>
        <strain evidence="3">JF 03-4F</strain>
    </source>
</reference>
<organism evidence="3 4">
    <name type="scientific">Exophiala viscosa</name>
    <dbReference type="NCBI Taxonomy" id="2486360"/>
    <lineage>
        <taxon>Eukaryota</taxon>
        <taxon>Fungi</taxon>
        <taxon>Dikarya</taxon>
        <taxon>Ascomycota</taxon>
        <taxon>Pezizomycotina</taxon>
        <taxon>Eurotiomycetes</taxon>
        <taxon>Chaetothyriomycetidae</taxon>
        <taxon>Chaetothyriales</taxon>
        <taxon>Herpotrichiellaceae</taxon>
        <taxon>Exophiala</taxon>
    </lineage>
</organism>